<keyword evidence="3" id="KW-1185">Reference proteome</keyword>
<dbReference type="EMBL" id="JAAGPU010000039">
    <property type="protein sequence ID" value="NEU06280.1"/>
    <property type="molecule type" value="Genomic_DNA"/>
</dbReference>
<evidence type="ECO:0000313" key="2">
    <source>
        <dbReference type="EMBL" id="NEU06280.1"/>
    </source>
</evidence>
<dbReference type="Pfam" id="PF07872">
    <property type="entry name" value="DUF1659"/>
    <property type="match status" value="1"/>
</dbReference>
<sequence>MAVNNVKTSKAINLICKVGVDNDGKDILKSQRFSKIKVSATDEELYELATEVDNLLAGEMKQVVKEEKGYLLG</sequence>
<dbReference type="RefSeq" id="WP_199870764.1">
    <property type="nucleotide sequence ID" value="NZ_JAAGPU010000039.1"/>
</dbReference>
<dbReference type="AlphaFoldDB" id="A0A6M0H6C7"/>
<proteinExistence type="predicted"/>
<name>A0A6M0H6C7_9CLOT</name>
<dbReference type="Proteomes" id="UP000481872">
    <property type="component" value="Unassembled WGS sequence"/>
</dbReference>
<organism evidence="2 3">
    <name type="scientific">Clostridium senegalense</name>
    <dbReference type="NCBI Taxonomy" id="1465809"/>
    <lineage>
        <taxon>Bacteria</taxon>
        <taxon>Bacillati</taxon>
        <taxon>Bacillota</taxon>
        <taxon>Clostridia</taxon>
        <taxon>Eubacteriales</taxon>
        <taxon>Clostridiaceae</taxon>
        <taxon>Clostridium</taxon>
    </lineage>
</organism>
<protein>
    <submittedName>
        <fullName evidence="2">DUF1659 domain-containing protein</fullName>
    </submittedName>
</protein>
<accession>A0A6M0H6C7</accession>
<gene>
    <name evidence="2" type="ORF">G3M99_15815</name>
</gene>
<dbReference type="InterPro" id="IPR012454">
    <property type="entry name" value="DUF1659"/>
</dbReference>
<evidence type="ECO:0000313" key="3">
    <source>
        <dbReference type="Proteomes" id="UP000481872"/>
    </source>
</evidence>
<reference evidence="2 3" key="1">
    <citation type="submission" date="2020-02" db="EMBL/GenBank/DDBJ databases">
        <title>Genome assembly of a novel Clostridium senegalense strain.</title>
        <authorList>
            <person name="Gupta T.B."/>
            <person name="Jauregui R."/>
            <person name="Maclean P."/>
            <person name="Nawarathana A."/>
            <person name="Brightwell G."/>
        </authorList>
    </citation>
    <scope>NUCLEOTIDE SEQUENCE [LARGE SCALE GENOMIC DNA]</scope>
    <source>
        <strain evidence="2 3">AGRFS4</strain>
    </source>
</reference>
<feature type="domain" description="DUF1659" evidence="1">
    <location>
        <begin position="2"/>
        <end position="68"/>
    </location>
</feature>
<evidence type="ECO:0000259" key="1">
    <source>
        <dbReference type="Pfam" id="PF07872"/>
    </source>
</evidence>
<comment type="caution">
    <text evidence="2">The sequence shown here is derived from an EMBL/GenBank/DDBJ whole genome shotgun (WGS) entry which is preliminary data.</text>
</comment>